<dbReference type="RefSeq" id="WP_310225861.1">
    <property type="nucleotide sequence ID" value="NZ_JAVDSB010000002.1"/>
</dbReference>
<accession>A0ABU1NUU3</accession>
<feature type="transmembrane region" description="Helical" evidence="7">
    <location>
        <begin position="199"/>
        <end position="221"/>
    </location>
</feature>
<dbReference type="InterPro" id="IPR000515">
    <property type="entry name" value="MetI-like"/>
</dbReference>
<evidence type="ECO:0000256" key="3">
    <source>
        <dbReference type="ARBA" id="ARBA00022475"/>
    </source>
</evidence>
<dbReference type="CDD" id="cd06261">
    <property type="entry name" value="TM_PBP2"/>
    <property type="match status" value="1"/>
</dbReference>
<sequence>MSSMQLESSQITMRLSRRPQIGALIRKTVVYLVVTAVALSMVVPFLWMLSASVKSEAEIFSFPIQWIPSQFYWSNYSKVWTELPFFTYYLNTIKIAVLTTLLQIITCSTAAYAFAKVKFPERDKLFFLYVATMMVPYQVMMIPQFMLMKKIGLMDSHWALILLGAFSPFGVFLFRQFFMSIPEELSEAARIDGLSEFGIYARVILPLIRPAIASLTIFTFMHAWNDFLGPLIYLNSDSLFTLQLGMQHFQSEHATEYGPLMAAAVCAIIPTILIYFMAQDHFVEGISAGAVKG</sequence>
<feature type="transmembrane region" description="Helical" evidence="7">
    <location>
        <begin position="21"/>
        <end position="47"/>
    </location>
</feature>
<feature type="transmembrane region" description="Helical" evidence="7">
    <location>
        <begin position="126"/>
        <end position="146"/>
    </location>
</feature>
<feature type="transmembrane region" description="Helical" evidence="7">
    <location>
        <begin position="257"/>
        <end position="278"/>
    </location>
</feature>
<dbReference type="Pfam" id="PF00528">
    <property type="entry name" value="BPD_transp_1"/>
    <property type="match status" value="1"/>
</dbReference>
<proteinExistence type="inferred from homology"/>
<evidence type="ECO:0000313" key="9">
    <source>
        <dbReference type="EMBL" id="MDR6550772.1"/>
    </source>
</evidence>
<dbReference type="InterPro" id="IPR035906">
    <property type="entry name" value="MetI-like_sf"/>
</dbReference>
<evidence type="ECO:0000256" key="1">
    <source>
        <dbReference type="ARBA" id="ARBA00004651"/>
    </source>
</evidence>
<name>A0ABU1NUU3_9BACL</name>
<feature type="domain" description="ABC transmembrane type-1" evidence="8">
    <location>
        <begin position="89"/>
        <end position="278"/>
    </location>
</feature>
<evidence type="ECO:0000256" key="4">
    <source>
        <dbReference type="ARBA" id="ARBA00022692"/>
    </source>
</evidence>
<reference evidence="9 10" key="1">
    <citation type="submission" date="2023-07" db="EMBL/GenBank/DDBJ databases">
        <title>Sorghum-associated microbial communities from plants grown in Nebraska, USA.</title>
        <authorList>
            <person name="Schachtman D."/>
        </authorList>
    </citation>
    <scope>NUCLEOTIDE SEQUENCE [LARGE SCALE GENOMIC DNA]</scope>
    <source>
        <strain evidence="9 10">CC258</strain>
    </source>
</reference>
<feature type="transmembrane region" description="Helical" evidence="7">
    <location>
        <begin position="93"/>
        <end position="114"/>
    </location>
</feature>
<evidence type="ECO:0000313" key="10">
    <source>
        <dbReference type="Proteomes" id="UP001267290"/>
    </source>
</evidence>
<keyword evidence="10" id="KW-1185">Reference proteome</keyword>
<comment type="caution">
    <text evidence="9">The sequence shown here is derived from an EMBL/GenBank/DDBJ whole genome shotgun (WGS) entry which is preliminary data.</text>
</comment>
<dbReference type="SUPFAM" id="SSF161098">
    <property type="entry name" value="MetI-like"/>
    <property type="match status" value="1"/>
</dbReference>
<comment type="similarity">
    <text evidence="7">Belongs to the binding-protein-dependent transport system permease family.</text>
</comment>
<dbReference type="Gene3D" id="1.10.3720.10">
    <property type="entry name" value="MetI-like"/>
    <property type="match status" value="1"/>
</dbReference>
<keyword evidence="2 7" id="KW-0813">Transport</keyword>
<dbReference type="EMBL" id="JAVDSB010000002">
    <property type="protein sequence ID" value="MDR6550772.1"/>
    <property type="molecule type" value="Genomic_DNA"/>
</dbReference>
<comment type="subcellular location">
    <subcellularLocation>
        <location evidence="1 7">Cell membrane</location>
        <topology evidence="1 7">Multi-pass membrane protein</topology>
    </subcellularLocation>
</comment>
<dbReference type="PANTHER" id="PTHR43744:SF12">
    <property type="entry name" value="ABC TRANSPORTER PERMEASE PROTEIN MG189-RELATED"/>
    <property type="match status" value="1"/>
</dbReference>
<dbReference type="Proteomes" id="UP001267290">
    <property type="component" value="Unassembled WGS sequence"/>
</dbReference>
<evidence type="ECO:0000256" key="2">
    <source>
        <dbReference type="ARBA" id="ARBA00022448"/>
    </source>
</evidence>
<keyword evidence="5 7" id="KW-1133">Transmembrane helix</keyword>
<organism evidence="9 10">
    <name type="scientific">Paenibacillus qinlingensis</name>
    <dbReference type="NCBI Taxonomy" id="1837343"/>
    <lineage>
        <taxon>Bacteria</taxon>
        <taxon>Bacillati</taxon>
        <taxon>Bacillota</taxon>
        <taxon>Bacilli</taxon>
        <taxon>Bacillales</taxon>
        <taxon>Paenibacillaceae</taxon>
        <taxon>Paenibacillus</taxon>
    </lineage>
</organism>
<evidence type="ECO:0000259" key="8">
    <source>
        <dbReference type="PROSITE" id="PS50928"/>
    </source>
</evidence>
<evidence type="ECO:0000256" key="7">
    <source>
        <dbReference type="RuleBase" id="RU363032"/>
    </source>
</evidence>
<keyword evidence="9" id="KW-0762">Sugar transport</keyword>
<protein>
    <submittedName>
        <fullName evidence="9">Multiple sugar transport system permease protein</fullName>
    </submittedName>
</protein>
<keyword evidence="3" id="KW-1003">Cell membrane</keyword>
<dbReference type="PROSITE" id="PS50928">
    <property type="entry name" value="ABC_TM1"/>
    <property type="match status" value="1"/>
</dbReference>
<gene>
    <name evidence="9" type="ORF">J2736_001959</name>
</gene>
<evidence type="ECO:0000256" key="5">
    <source>
        <dbReference type="ARBA" id="ARBA00022989"/>
    </source>
</evidence>
<dbReference type="PANTHER" id="PTHR43744">
    <property type="entry name" value="ABC TRANSPORTER PERMEASE PROTEIN MG189-RELATED-RELATED"/>
    <property type="match status" value="1"/>
</dbReference>
<keyword evidence="4 7" id="KW-0812">Transmembrane</keyword>
<feature type="transmembrane region" description="Helical" evidence="7">
    <location>
        <begin position="158"/>
        <end position="178"/>
    </location>
</feature>
<keyword evidence="6 7" id="KW-0472">Membrane</keyword>
<evidence type="ECO:0000256" key="6">
    <source>
        <dbReference type="ARBA" id="ARBA00023136"/>
    </source>
</evidence>